<dbReference type="GO" id="GO:0009088">
    <property type="term" value="P:threonine biosynthetic process"/>
    <property type="evidence" value="ECO:0007669"/>
    <property type="project" value="UniProtKB-UniRule"/>
</dbReference>
<evidence type="ECO:0000256" key="6">
    <source>
        <dbReference type="PIRSR" id="PIRSR604450-51"/>
    </source>
</evidence>
<evidence type="ECO:0000256" key="1">
    <source>
        <dbReference type="ARBA" id="ARBA00001933"/>
    </source>
</evidence>
<evidence type="ECO:0000256" key="4">
    <source>
        <dbReference type="ARBA" id="ARBA00023239"/>
    </source>
</evidence>
<keyword evidence="3 6" id="KW-0663">Pyridoxal phosphate</keyword>
<protein>
    <recommendedName>
        <fullName evidence="5">Threonine synthase</fullName>
        <ecNumber evidence="5">4.2.3.1</ecNumber>
    </recommendedName>
</protein>
<dbReference type="GO" id="GO:0004794">
    <property type="term" value="F:threonine deaminase activity"/>
    <property type="evidence" value="ECO:0007669"/>
    <property type="project" value="TreeGrafter"/>
</dbReference>
<dbReference type="PANTHER" id="PTHR48078">
    <property type="entry name" value="THREONINE DEHYDRATASE, MITOCHONDRIAL-RELATED"/>
    <property type="match status" value="1"/>
</dbReference>
<dbReference type="InterPro" id="IPR036052">
    <property type="entry name" value="TrpB-like_PALP_sf"/>
</dbReference>
<dbReference type="OrthoDB" id="9778118at2"/>
<dbReference type="Gene3D" id="3.40.50.1100">
    <property type="match status" value="2"/>
</dbReference>
<dbReference type="HOGENOM" id="CLU_028142_4_1_0"/>
<dbReference type="EC" id="4.2.3.1" evidence="5"/>
<dbReference type="EMBL" id="CP002467">
    <property type="protein sequence ID" value="ADV81809.1"/>
    <property type="molecule type" value="Genomic_DNA"/>
</dbReference>
<dbReference type="GO" id="GO:0003941">
    <property type="term" value="F:L-serine ammonia-lyase activity"/>
    <property type="evidence" value="ECO:0007669"/>
    <property type="project" value="TreeGrafter"/>
</dbReference>
<name>E8V8A6_TERSS</name>
<dbReference type="NCBIfam" id="TIGR00260">
    <property type="entry name" value="thrC"/>
    <property type="match status" value="1"/>
</dbReference>
<dbReference type="InterPro" id="IPR001926">
    <property type="entry name" value="TrpB-like_PALP"/>
</dbReference>
<keyword evidence="4" id="KW-0456">Lyase</keyword>
<proteinExistence type="inferred from homology"/>
<dbReference type="CDD" id="cd01563">
    <property type="entry name" value="Thr-synth_1"/>
    <property type="match status" value="1"/>
</dbReference>
<evidence type="ECO:0000256" key="2">
    <source>
        <dbReference type="ARBA" id="ARBA00005517"/>
    </source>
</evidence>
<dbReference type="KEGG" id="tsa:AciPR4_0976"/>
<sequence>MSACTPYELRNMDGKSFGNQPLSICDETFTPLEVHYDLEAAKSLFTRKSIEAGPANIWRYRALLPIPEGFEPDLPVGFTPLVRAKNLGKRIGANNLYVKNDAVCFPTLSFKDRVVSVALANAQAFGFTTVGCSSTGNLANSVAAQAARLGIKACILVPADLEPAKILNTLVYGAQLVRIDGNYDHVNRLCSLIADQYNWGFVNVNLRPYYAEGSKTVGYEIAEQLGWRLPDNVVVPMAGGSLIRKIRKAFKELVYLGLVEDKPVRFFGAQATGCSPISHAVKNNLDHIEPQRPNTIARSLAIGNPADGPQAAKMIRESGGWAEDVSDVEIVSGMQELAETEGIFTETAGGVTTAVTARLYAHGRIHPDDLTVSCITGNGLKTTDALAGKYEAQRAVRPRLSDFEEYLREMNYAAEAKPELVLAGGK</sequence>
<comment type="similarity">
    <text evidence="2">Belongs to the threonine synthase family.</text>
</comment>
<dbReference type="STRING" id="401053.AciPR4_0976"/>
<dbReference type="GO" id="GO:0006567">
    <property type="term" value="P:L-threonine catabolic process"/>
    <property type="evidence" value="ECO:0007669"/>
    <property type="project" value="TreeGrafter"/>
</dbReference>
<dbReference type="GO" id="GO:0004795">
    <property type="term" value="F:threonine synthase activity"/>
    <property type="evidence" value="ECO:0007669"/>
    <property type="project" value="UniProtKB-UniRule"/>
</dbReference>
<evidence type="ECO:0000259" key="7">
    <source>
        <dbReference type="Pfam" id="PF00291"/>
    </source>
</evidence>
<feature type="modified residue" description="N6-(pyridoxal phosphate)lysine" evidence="6">
    <location>
        <position position="111"/>
    </location>
</feature>
<evidence type="ECO:0000256" key="3">
    <source>
        <dbReference type="ARBA" id="ARBA00022898"/>
    </source>
</evidence>
<dbReference type="AlphaFoldDB" id="E8V8A6"/>
<evidence type="ECO:0000256" key="5">
    <source>
        <dbReference type="NCBIfam" id="TIGR00260"/>
    </source>
</evidence>
<reference evidence="8 9" key="1">
    <citation type="journal article" date="2012" name="Stand. Genomic Sci.">
        <title>Complete genome sequence of Terriglobus saanensis type strain SP1PR4(T), an Acidobacteria from tundra soil.</title>
        <authorList>
            <person name="Rawat S.R."/>
            <person name="Mannisto M.K."/>
            <person name="Starovoytov V."/>
            <person name="Goodwin L."/>
            <person name="Nolan M."/>
            <person name="Hauser L."/>
            <person name="Land M."/>
            <person name="Davenport K.W."/>
            <person name="Woyke T."/>
            <person name="Haggblom M.M."/>
        </authorList>
    </citation>
    <scope>NUCLEOTIDE SEQUENCE</scope>
    <source>
        <strain evidence="9">ATCC BAA-1853 / DSM 23119 / SP1PR4</strain>
    </source>
</reference>
<dbReference type="InterPro" id="IPR004450">
    <property type="entry name" value="Thr_synthase-like"/>
</dbReference>
<feature type="domain" description="Tryptophan synthase beta chain-like PALP" evidence="7">
    <location>
        <begin position="75"/>
        <end position="377"/>
    </location>
</feature>
<dbReference type="Pfam" id="PF00291">
    <property type="entry name" value="PALP"/>
    <property type="match status" value="1"/>
</dbReference>
<dbReference type="InterPro" id="IPR050147">
    <property type="entry name" value="Ser/Thr_Dehydratase"/>
</dbReference>
<dbReference type="SUPFAM" id="SSF53686">
    <property type="entry name" value="Tryptophan synthase beta subunit-like PLP-dependent enzymes"/>
    <property type="match status" value="1"/>
</dbReference>
<evidence type="ECO:0000313" key="9">
    <source>
        <dbReference type="Proteomes" id="UP000006844"/>
    </source>
</evidence>
<dbReference type="PANTHER" id="PTHR48078:SF6">
    <property type="entry name" value="L-THREONINE DEHYDRATASE CATABOLIC TDCB"/>
    <property type="match status" value="1"/>
</dbReference>
<gene>
    <name evidence="8" type="ordered locus">AciPR4_0976</name>
</gene>
<accession>E8V8A6</accession>
<dbReference type="GO" id="GO:0006565">
    <property type="term" value="P:L-serine catabolic process"/>
    <property type="evidence" value="ECO:0007669"/>
    <property type="project" value="TreeGrafter"/>
</dbReference>
<dbReference type="GO" id="GO:0009097">
    <property type="term" value="P:isoleucine biosynthetic process"/>
    <property type="evidence" value="ECO:0007669"/>
    <property type="project" value="TreeGrafter"/>
</dbReference>
<dbReference type="eggNOG" id="COG0498">
    <property type="taxonomic scope" value="Bacteria"/>
</dbReference>
<dbReference type="RefSeq" id="WP_013567542.1">
    <property type="nucleotide sequence ID" value="NC_014963.1"/>
</dbReference>
<evidence type="ECO:0000313" key="8">
    <source>
        <dbReference type="EMBL" id="ADV81809.1"/>
    </source>
</evidence>
<comment type="cofactor">
    <cofactor evidence="1 6">
        <name>pyridoxal 5'-phosphate</name>
        <dbReference type="ChEBI" id="CHEBI:597326"/>
    </cofactor>
</comment>
<dbReference type="Proteomes" id="UP000006844">
    <property type="component" value="Chromosome"/>
</dbReference>
<keyword evidence="9" id="KW-1185">Reference proteome</keyword>
<organism evidence="8 9">
    <name type="scientific">Terriglobus saanensis (strain ATCC BAA-1853 / DSM 23119 / SP1PR4)</name>
    <dbReference type="NCBI Taxonomy" id="401053"/>
    <lineage>
        <taxon>Bacteria</taxon>
        <taxon>Pseudomonadati</taxon>
        <taxon>Acidobacteriota</taxon>
        <taxon>Terriglobia</taxon>
        <taxon>Terriglobales</taxon>
        <taxon>Acidobacteriaceae</taxon>
        <taxon>Terriglobus</taxon>
    </lineage>
</organism>